<evidence type="ECO:0000256" key="1">
    <source>
        <dbReference type="SAM" id="MobiDB-lite"/>
    </source>
</evidence>
<gene>
    <name evidence="2" type="primary">RH37</name>
    <name evidence="2" type="ORF">g.3227</name>
</gene>
<dbReference type="AlphaFoldDB" id="A0A1D1ZDZ3"/>
<keyword evidence="2" id="KW-0067">ATP-binding</keyword>
<proteinExistence type="predicted"/>
<name>A0A1D1ZDZ3_9ARAE</name>
<dbReference type="EMBL" id="GDJX01002915">
    <property type="protein sequence ID" value="JAT65021.1"/>
    <property type="molecule type" value="Transcribed_RNA"/>
</dbReference>
<organism evidence="2">
    <name type="scientific">Anthurium amnicola</name>
    <dbReference type="NCBI Taxonomy" id="1678845"/>
    <lineage>
        <taxon>Eukaryota</taxon>
        <taxon>Viridiplantae</taxon>
        <taxon>Streptophyta</taxon>
        <taxon>Embryophyta</taxon>
        <taxon>Tracheophyta</taxon>
        <taxon>Spermatophyta</taxon>
        <taxon>Magnoliopsida</taxon>
        <taxon>Liliopsida</taxon>
        <taxon>Araceae</taxon>
        <taxon>Pothoideae</taxon>
        <taxon>Potheae</taxon>
        <taxon>Anthurium</taxon>
    </lineage>
</organism>
<protein>
    <submittedName>
        <fullName evidence="2">DEAD-box ATP-dependent RNA helicase 37</fullName>
    </submittedName>
</protein>
<evidence type="ECO:0000313" key="2">
    <source>
        <dbReference type="EMBL" id="JAT65021.1"/>
    </source>
</evidence>
<keyword evidence="2" id="KW-0347">Helicase</keyword>
<feature type="non-terminal residue" evidence="2">
    <location>
        <position position="124"/>
    </location>
</feature>
<reference evidence="2" key="1">
    <citation type="submission" date="2015-07" db="EMBL/GenBank/DDBJ databases">
        <title>Transcriptome Assembly of Anthurium amnicola.</title>
        <authorList>
            <person name="Suzuki J."/>
        </authorList>
    </citation>
    <scope>NUCLEOTIDE SEQUENCE</scope>
</reference>
<feature type="compositionally biased region" description="Gly residues" evidence="1">
    <location>
        <begin position="80"/>
        <end position="105"/>
    </location>
</feature>
<feature type="region of interest" description="Disordered" evidence="1">
    <location>
        <begin position="1"/>
        <end position="124"/>
    </location>
</feature>
<keyword evidence="2" id="KW-0547">Nucleotide-binding</keyword>
<feature type="compositionally biased region" description="Basic and acidic residues" evidence="1">
    <location>
        <begin position="111"/>
        <end position="124"/>
    </location>
</feature>
<accession>A0A1D1ZDZ3</accession>
<keyword evidence="2" id="KW-0378">Hydrolase</keyword>
<sequence length="124" mass="12371">MRSSWADAVEGSGSGSGFSANNTGSGGSAPQRPAKPSYVPPHLRNRPAPSEGPAAHPSTADAFPGPPRQSGYGAPPVGNRMGGGPGRDMGRPAFGGGSSGGGGGWNTRTGGWDRGRGREVNPFE</sequence>
<dbReference type="GO" id="GO:0004386">
    <property type="term" value="F:helicase activity"/>
    <property type="evidence" value="ECO:0007669"/>
    <property type="project" value="UniProtKB-KW"/>
</dbReference>